<dbReference type="InterPro" id="IPR051043">
    <property type="entry name" value="Sulfatase_Mod_Factor_Kinase"/>
</dbReference>
<dbReference type="Gene3D" id="3.90.1580.10">
    <property type="entry name" value="paralog of FGE (formylglycine-generating enzyme)"/>
    <property type="match status" value="1"/>
</dbReference>
<gene>
    <name evidence="3" type="ORF">PPSIR1_02046</name>
</gene>
<dbReference type="GO" id="GO:0120147">
    <property type="term" value="F:formylglycine-generating oxidase activity"/>
    <property type="evidence" value="ECO:0007669"/>
    <property type="project" value="TreeGrafter"/>
</dbReference>
<dbReference type="SUPFAM" id="SSF56436">
    <property type="entry name" value="C-type lectin-like"/>
    <property type="match status" value="1"/>
</dbReference>
<dbReference type="Pfam" id="PF03781">
    <property type="entry name" value="FGE-sulfatase"/>
    <property type="match status" value="1"/>
</dbReference>
<evidence type="ECO:0000259" key="2">
    <source>
        <dbReference type="Pfam" id="PF03781"/>
    </source>
</evidence>
<feature type="compositionally biased region" description="Acidic residues" evidence="1">
    <location>
        <begin position="70"/>
        <end position="88"/>
    </location>
</feature>
<protein>
    <recommendedName>
        <fullName evidence="2">Sulfatase-modifying factor enzyme-like domain-containing protein</fullName>
    </recommendedName>
</protein>
<dbReference type="InterPro" id="IPR042095">
    <property type="entry name" value="SUMF_sf"/>
</dbReference>
<dbReference type="STRING" id="391625.PPSIR1_02046"/>
<dbReference type="PANTHER" id="PTHR23150">
    <property type="entry name" value="SULFATASE MODIFYING FACTOR 1, 2"/>
    <property type="match status" value="1"/>
</dbReference>
<evidence type="ECO:0000256" key="1">
    <source>
        <dbReference type="SAM" id="MobiDB-lite"/>
    </source>
</evidence>
<comment type="caution">
    <text evidence="3">The sequence shown here is derived from an EMBL/GenBank/DDBJ whole genome shotgun (WGS) entry which is preliminary data.</text>
</comment>
<proteinExistence type="predicted"/>
<organism evidence="3 4">
    <name type="scientific">Plesiocystis pacifica SIR-1</name>
    <dbReference type="NCBI Taxonomy" id="391625"/>
    <lineage>
        <taxon>Bacteria</taxon>
        <taxon>Pseudomonadati</taxon>
        <taxon>Myxococcota</taxon>
        <taxon>Polyangia</taxon>
        <taxon>Nannocystales</taxon>
        <taxon>Nannocystaceae</taxon>
        <taxon>Plesiocystis</taxon>
    </lineage>
</organism>
<keyword evidence="4" id="KW-1185">Reference proteome</keyword>
<dbReference type="Proteomes" id="UP000005801">
    <property type="component" value="Unassembled WGS sequence"/>
</dbReference>
<feature type="domain" description="Sulfatase-modifying factor enzyme-like" evidence="2">
    <location>
        <begin position="141"/>
        <end position="349"/>
    </location>
</feature>
<accession>A6GIN0</accession>
<evidence type="ECO:0000313" key="3">
    <source>
        <dbReference type="EMBL" id="EDM74279.1"/>
    </source>
</evidence>
<dbReference type="AlphaFoldDB" id="A6GIN0"/>
<evidence type="ECO:0000313" key="4">
    <source>
        <dbReference type="Proteomes" id="UP000005801"/>
    </source>
</evidence>
<name>A6GIN0_9BACT</name>
<dbReference type="PANTHER" id="PTHR23150:SF19">
    <property type="entry name" value="FORMYLGLYCINE-GENERATING ENZYME"/>
    <property type="match status" value="1"/>
</dbReference>
<dbReference type="InterPro" id="IPR005532">
    <property type="entry name" value="SUMF_dom"/>
</dbReference>
<dbReference type="eggNOG" id="COG1262">
    <property type="taxonomic scope" value="Bacteria"/>
</dbReference>
<sequence>MPELDHGAHGTRRRGLFAQLRANTFALAAAALALTACQAQPDKTSVAPGSEDPTASRGSSLGLHVGLEGGDGEAAEGEGGDEDDGTQDLACAEDPEAPGCPWDRNTTNYADEGVWGNSDPHTFAPQEAEPEACPDFAVYGDMIQIPEGEFVMGCDSRNSYECGKAEREKVVVDLPSFAIDRMEVTQAAYERCIEGGACTAPSGHFKPRENCTHPVVNVTWKQAGQYCAWMDKRLPTEAEWEKAARGEAGGLFPWGDTTPTCEHANYEGCGLRTTQPVGSYPEGASPYGVLDMAGNVREWVFDREEGRARQPKRAIRGGMFSDRDINLRAARRTWGDVSVSDYGIGFRCAQ</sequence>
<feature type="region of interest" description="Disordered" evidence="1">
    <location>
        <begin position="41"/>
        <end position="88"/>
    </location>
</feature>
<reference evidence="3 4" key="1">
    <citation type="submission" date="2007-06" db="EMBL/GenBank/DDBJ databases">
        <authorList>
            <person name="Shimkets L."/>
            <person name="Ferriera S."/>
            <person name="Johnson J."/>
            <person name="Kravitz S."/>
            <person name="Beeson K."/>
            <person name="Sutton G."/>
            <person name="Rogers Y.-H."/>
            <person name="Friedman R."/>
            <person name="Frazier M."/>
            <person name="Venter J.C."/>
        </authorList>
    </citation>
    <scope>NUCLEOTIDE SEQUENCE [LARGE SCALE GENOMIC DNA]</scope>
    <source>
        <strain evidence="3 4">SIR-1</strain>
    </source>
</reference>
<dbReference type="InterPro" id="IPR016187">
    <property type="entry name" value="CTDL_fold"/>
</dbReference>
<dbReference type="EMBL" id="ABCS01000139">
    <property type="protein sequence ID" value="EDM74279.1"/>
    <property type="molecule type" value="Genomic_DNA"/>
</dbReference>